<name>A0AAV5JKL7_9ROSI</name>
<evidence type="ECO:0000256" key="1">
    <source>
        <dbReference type="SAM" id="SignalP"/>
    </source>
</evidence>
<keyword evidence="1" id="KW-0732">Signal</keyword>
<comment type="caution">
    <text evidence="2">The sequence shown here is derived from an EMBL/GenBank/DDBJ whole genome shotgun (WGS) entry which is preliminary data.</text>
</comment>
<gene>
    <name evidence="2" type="ORF">SLEP1_g25894</name>
</gene>
<keyword evidence="3" id="KW-1185">Reference proteome</keyword>
<evidence type="ECO:0000313" key="3">
    <source>
        <dbReference type="Proteomes" id="UP001054252"/>
    </source>
</evidence>
<organism evidence="2 3">
    <name type="scientific">Rubroshorea leprosula</name>
    <dbReference type="NCBI Taxonomy" id="152421"/>
    <lineage>
        <taxon>Eukaryota</taxon>
        <taxon>Viridiplantae</taxon>
        <taxon>Streptophyta</taxon>
        <taxon>Embryophyta</taxon>
        <taxon>Tracheophyta</taxon>
        <taxon>Spermatophyta</taxon>
        <taxon>Magnoliopsida</taxon>
        <taxon>eudicotyledons</taxon>
        <taxon>Gunneridae</taxon>
        <taxon>Pentapetalae</taxon>
        <taxon>rosids</taxon>
        <taxon>malvids</taxon>
        <taxon>Malvales</taxon>
        <taxon>Dipterocarpaceae</taxon>
        <taxon>Rubroshorea</taxon>
    </lineage>
</organism>
<accession>A0AAV5JKL7</accession>
<dbReference type="Proteomes" id="UP001054252">
    <property type="component" value="Unassembled WGS sequence"/>
</dbReference>
<protein>
    <submittedName>
        <fullName evidence="2">Uncharacterized protein</fullName>
    </submittedName>
</protein>
<dbReference type="EMBL" id="BPVZ01000042">
    <property type="protein sequence ID" value="GKV15094.1"/>
    <property type="molecule type" value="Genomic_DNA"/>
</dbReference>
<feature type="chain" id="PRO_5043764231" evidence="1">
    <location>
        <begin position="22"/>
        <end position="196"/>
    </location>
</feature>
<feature type="signal peptide" evidence="1">
    <location>
        <begin position="1"/>
        <end position="21"/>
    </location>
</feature>
<evidence type="ECO:0000313" key="2">
    <source>
        <dbReference type="EMBL" id="GKV15094.1"/>
    </source>
</evidence>
<sequence>MGIFWKTKICSLLSWYASLRAEVKGIKARSYGHVTEGVCSVQGACHTASQSASADTRASTSTSTGISMGASGSMDVGMHDVGVSIVTRGCDYDTYACEGISARGAIRFKALAHTGAAKSVHRACNASNGRSVNMREIHGVMVSTPLRQTEAVQNSLEAAGRTRIVPYRGLEGLVGPSSTWETPRALYIILEWVVLE</sequence>
<dbReference type="AlphaFoldDB" id="A0AAV5JKL7"/>
<proteinExistence type="predicted"/>
<reference evidence="2 3" key="1">
    <citation type="journal article" date="2021" name="Commun. Biol.">
        <title>The genome of Shorea leprosula (Dipterocarpaceae) highlights the ecological relevance of drought in aseasonal tropical rainforests.</title>
        <authorList>
            <person name="Ng K.K.S."/>
            <person name="Kobayashi M.J."/>
            <person name="Fawcett J.A."/>
            <person name="Hatakeyama M."/>
            <person name="Paape T."/>
            <person name="Ng C.H."/>
            <person name="Ang C.C."/>
            <person name="Tnah L.H."/>
            <person name="Lee C.T."/>
            <person name="Nishiyama T."/>
            <person name="Sese J."/>
            <person name="O'Brien M.J."/>
            <person name="Copetti D."/>
            <person name="Mohd Noor M.I."/>
            <person name="Ong R.C."/>
            <person name="Putra M."/>
            <person name="Sireger I.Z."/>
            <person name="Indrioko S."/>
            <person name="Kosugi Y."/>
            <person name="Izuno A."/>
            <person name="Isagi Y."/>
            <person name="Lee S.L."/>
            <person name="Shimizu K.K."/>
        </authorList>
    </citation>
    <scope>NUCLEOTIDE SEQUENCE [LARGE SCALE GENOMIC DNA]</scope>
    <source>
        <strain evidence="2">214</strain>
    </source>
</reference>